<comment type="caution">
    <text evidence="1">The sequence shown here is derived from an EMBL/GenBank/DDBJ whole genome shotgun (WGS) entry which is preliminary data.</text>
</comment>
<evidence type="ECO:0000313" key="2">
    <source>
        <dbReference type="Proteomes" id="UP001433508"/>
    </source>
</evidence>
<keyword evidence="2" id="KW-1185">Reference proteome</keyword>
<name>A0ACC3T1E0_LIPKO</name>
<sequence length="437" mass="49287">MPFIPSYFHRHRRKLAAAIGVAAVAYYAYSRVKLKFFEVGSQFSTNLTNRENLRRRFEQNQQDAAFTVAALLSSMTDPILSGLPVEEVTDELQAKRGPLAQPSHGLGQSGDAANLETTSILSSSTLTTADGAQLLQPTRTKKQLWNDLKIMAITRAVALIYAIALLIFFTRMQLNMLGRQNYIKSVKAMTEGGDLQDELHQGASEDQVMQNEVNRKFLTFSWWLLTQGRIKIVSNVREATERVFESLTPRTELGFGDLERLILRIRELVDAKNEDYLEILLPTTKDGEELVRSNNLSPLHEFHSSPIREQAMAPLLRALLEESKDLIESPNANRVISSLVSEGFQLLMKGLQTKYFPRTYESPQGEYDQNNVQFEDEEKKVRLANILAGITQQSQEMVVVSQVANPYLSAMNCLSELTNFSAIVYSNIQANWRSTAE</sequence>
<proteinExistence type="predicted"/>
<dbReference type="Proteomes" id="UP001433508">
    <property type="component" value="Unassembled WGS sequence"/>
</dbReference>
<evidence type="ECO:0000313" key="1">
    <source>
        <dbReference type="EMBL" id="KAK9236857.1"/>
    </source>
</evidence>
<protein>
    <submittedName>
        <fullName evidence="1">Peroxin-3</fullName>
    </submittedName>
</protein>
<reference evidence="2" key="1">
    <citation type="journal article" date="2024" name="Front. Bioeng. Biotechnol.">
        <title>Genome-scale model development and genomic sequencing of the oleaginous clade Lipomyces.</title>
        <authorList>
            <person name="Czajka J.J."/>
            <person name="Han Y."/>
            <person name="Kim J."/>
            <person name="Mondo S.J."/>
            <person name="Hofstad B.A."/>
            <person name="Robles A."/>
            <person name="Haridas S."/>
            <person name="Riley R."/>
            <person name="LaButti K."/>
            <person name="Pangilinan J."/>
            <person name="Andreopoulos W."/>
            <person name="Lipzen A."/>
            <person name="Yan J."/>
            <person name="Wang M."/>
            <person name="Ng V."/>
            <person name="Grigoriev I.V."/>
            <person name="Spatafora J.W."/>
            <person name="Magnuson J.K."/>
            <person name="Baker S.E."/>
            <person name="Pomraning K.R."/>
        </authorList>
    </citation>
    <scope>NUCLEOTIDE SEQUENCE [LARGE SCALE GENOMIC DNA]</scope>
    <source>
        <strain evidence="2">CBS 7786</strain>
    </source>
</reference>
<dbReference type="EMBL" id="MU971378">
    <property type="protein sequence ID" value="KAK9236857.1"/>
    <property type="molecule type" value="Genomic_DNA"/>
</dbReference>
<organism evidence="1 2">
    <name type="scientific">Lipomyces kononenkoae</name>
    <name type="common">Yeast</name>
    <dbReference type="NCBI Taxonomy" id="34357"/>
    <lineage>
        <taxon>Eukaryota</taxon>
        <taxon>Fungi</taxon>
        <taxon>Dikarya</taxon>
        <taxon>Ascomycota</taxon>
        <taxon>Saccharomycotina</taxon>
        <taxon>Lipomycetes</taxon>
        <taxon>Lipomycetales</taxon>
        <taxon>Lipomycetaceae</taxon>
        <taxon>Lipomyces</taxon>
    </lineage>
</organism>
<gene>
    <name evidence="1" type="ORF">V1525DRAFT_345144</name>
</gene>
<accession>A0ACC3T1E0</accession>